<keyword evidence="3" id="KW-0479">Metal-binding</keyword>
<evidence type="ECO:0000256" key="5">
    <source>
        <dbReference type="ARBA" id="ARBA00037900"/>
    </source>
</evidence>
<keyword evidence="2" id="KW-0662">Pyridine nucleotide biosynthesis</keyword>
<dbReference type="PANTHER" id="PTHR11080:SF2">
    <property type="entry name" value="LD05707P"/>
    <property type="match status" value="1"/>
</dbReference>
<dbReference type="SUPFAM" id="SSF52499">
    <property type="entry name" value="Isochorismatase-like hydrolases"/>
    <property type="match status" value="1"/>
</dbReference>
<dbReference type="GO" id="GO:0046872">
    <property type="term" value="F:metal ion binding"/>
    <property type="evidence" value="ECO:0007669"/>
    <property type="project" value="UniProtKB-KW"/>
</dbReference>
<dbReference type="PANTHER" id="PTHR11080">
    <property type="entry name" value="PYRAZINAMIDASE/NICOTINAMIDASE"/>
    <property type="match status" value="1"/>
</dbReference>
<sequence>MAGKKALIVVDMQNDFCPPHGSLAVSGGRDLVSLVNELLNSSYFDTKVTTQDWHPANHVSFASNHPPPNNKPFESFIDVRNLVGNKPEETMKQNLWPVHCQADSDGARLVDGLEVDKVDISIRKGMDHRVEMYSAFADSFGNLAAGEGGVTEDLAHSLKSRGVTDVFVVGLAGDYCVKYTAIDAVKAGFAATLLEDVQRCVNPSTWEDVKKELQTAKVQLGSMADLPI</sequence>
<dbReference type="InterPro" id="IPR052347">
    <property type="entry name" value="Isochorismatase_Nicotinamidase"/>
</dbReference>
<evidence type="ECO:0000256" key="7">
    <source>
        <dbReference type="ARBA" id="ARBA00043224"/>
    </source>
</evidence>
<dbReference type="RefSeq" id="XP_018001255.1">
    <property type="nucleotide sequence ID" value="XM_018148240.1"/>
</dbReference>
<keyword evidence="4" id="KW-0378">Hydrolase</keyword>
<organism evidence="9 10">
    <name type="scientific">Cyphellophora attinorum</name>
    <dbReference type="NCBI Taxonomy" id="1664694"/>
    <lineage>
        <taxon>Eukaryota</taxon>
        <taxon>Fungi</taxon>
        <taxon>Dikarya</taxon>
        <taxon>Ascomycota</taxon>
        <taxon>Pezizomycotina</taxon>
        <taxon>Eurotiomycetes</taxon>
        <taxon>Chaetothyriomycetidae</taxon>
        <taxon>Chaetothyriales</taxon>
        <taxon>Cyphellophoraceae</taxon>
        <taxon>Cyphellophora</taxon>
    </lineage>
</organism>
<evidence type="ECO:0000256" key="1">
    <source>
        <dbReference type="ARBA" id="ARBA00006336"/>
    </source>
</evidence>
<comment type="pathway">
    <text evidence="5">Cofactor biosynthesis; nicotinate biosynthesis; nicotinate from nicotinamide: step 1/1.</text>
</comment>
<evidence type="ECO:0000259" key="8">
    <source>
        <dbReference type="Pfam" id="PF00857"/>
    </source>
</evidence>
<dbReference type="Proteomes" id="UP000038010">
    <property type="component" value="Unassembled WGS sequence"/>
</dbReference>
<dbReference type="VEuPathDB" id="FungiDB:AB675_7841"/>
<reference evidence="9 10" key="1">
    <citation type="submission" date="2015-06" db="EMBL/GenBank/DDBJ databases">
        <title>Draft genome of the ant-associated black yeast Phialophora attae CBS 131958.</title>
        <authorList>
            <person name="Moreno L.F."/>
            <person name="Stielow B.J."/>
            <person name="de Hoog S."/>
            <person name="Vicente V.A."/>
            <person name="Weiss V.A."/>
            <person name="de Vries M."/>
            <person name="Cruz L.M."/>
            <person name="Souza E.M."/>
        </authorList>
    </citation>
    <scope>NUCLEOTIDE SEQUENCE [LARGE SCALE GENOMIC DNA]</scope>
    <source>
        <strain evidence="9 10">CBS 131958</strain>
    </source>
</reference>
<evidence type="ECO:0000256" key="3">
    <source>
        <dbReference type="ARBA" id="ARBA00022723"/>
    </source>
</evidence>
<keyword evidence="10" id="KW-1185">Reference proteome</keyword>
<evidence type="ECO:0000313" key="9">
    <source>
        <dbReference type="EMBL" id="KPI41292.1"/>
    </source>
</evidence>
<dbReference type="Gene3D" id="3.40.50.850">
    <property type="entry name" value="Isochorismatase-like"/>
    <property type="match status" value="1"/>
</dbReference>
<dbReference type="OrthoDB" id="3341310at2759"/>
<dbReference type="GO" id="GO:0019363">
    <property type="term" value="P:pyridine nucleotide biosynthetic process"/>
    <property type="evidence" value="ECO:0007669"/>
    <property type="project" value="UniProtKB-KW"/>
</dbReference>
<proteinExistence type="inferred from homology"/>
<feature type="domain" description="Isochorismatase-like" evidence="8">
    <location>
        <begin position="6"/>
        <end position="214"/>
    </location>
</feature>
<dbReference type="InterPro" id="IPR000868">
    <property type="entry name" value="Isochorismatase-like_dom"/>
</dbReference>
<protein>
    <recommendedName>
        <fullName evidence="6">nicotinamidase</fullName>
        <ecNumber evidence="6">3.5.1.19</ecNumber>
    </recommendedName>
    <alternativeName>
        <fullName evidence="7">Nicotinamide deamidase</fullName>
    </alternativeName>
</protein>
<dbReference type="GeneID" id="28740120"/>
<gene>
    <name evidence="9" type="ORF">AB675_7841</name>
</gene>
<dbReference type="EMBL" id="LFJN01000010">
    <property type="protein sequence ID" value="KPI41292.1"/>
    <property type="molecule type" value="Genomic_DNA"/>
</dbReference>
<dbReference type="STRING" id="1664694.A0A0N1HAY0"/>
<evidence type="ECO:0000256" key="2">
    <source>
        <dbReference type="ARBA" id="ARBA00022642"/>
    </source>
</evidence>
<dbReference type="InterPro" id="IPR036380">
    <property type="entry name" value="Isochorismatase-like_sf"/>
</dbReference>
<comment type="similarity">
    <text evidence="1">Belongs to the isochorismatase family.</text>
</comment>
<dbReference type="EC" id="3.5.1.19" evidence="6"/>
<dbReference type="Pfam" id="PF00857">
    <property type="entry name" value="Isochorismatase"/>
    <property type="match status" value="1"/>
</dbReference>
<dbReference type="CDD" id="cd01011">
    <property type="entry name" value="nicotinamidase"/>
    <property type="match status" value="1"/>
</dbReference>
<dbReference type="GO" id="GO:0008936">
    <property type="term" value="F:nicotinamidase activity"/>
    <property type="evidence" value="ECO:0007669"/>
    <property type="project" value="UniProtKB-EC"/>
</dbReference>
<accession>A0A0N1HAY0</accession>
<name>A0A0N1HAY0_9EURO</name>
<comment type="caution">
    <text evidence="9">The sequence shown here is derived from an EMBL/GenBank/DDBJ whole genome shotgun (WGS) entry which is preliminary data.</text>
</comment>
<evidence type="ECO:0000313" key="10">
    <source>
        <dbReference type="Proteomes" id="UP000038010"/>
    </source>
</evidence>
<evidence type="ECO:0000256" key="4">
    <source>
        <dbReference type="ARBA" id="ARBA00022801"/>
    </source>
</evidence>
<evidence type="ECO:0000256" key="6">
    <source>
        <dbReference type="ARBA" id="ARBA00039017"/>
    </source>
</evidence>
<dbReference type="AlphaFoldDB" id="A0A0N1HAY0"/>